<dbReference type="InterPro" id="IPR050628">
    <property type="entry name" value="SNF2_RAD54_helicase_TF"/>
</dbReference>
<dbReference type="SMART" id="SM00487">
    <property type="entry name" value="DEXDc"/>
    <property type="match status" value="1"/>
</dbReference>
<dbReference type="Proteomes" id="UP001172159">
    <property type="component" value="Unassembled WGS sequence"/>
</dbReference>
<evidence type="ECO:0000256" key="3">
    <source>
        <dbReference type="ARBA" id="ARBA00022806"/>
    </source>
</evidence>
<feature type="domain" description="Helicase ATP-binding" evidence="6">
    <location>
        <begin position="221"/>
        <end position="384"/>
    </location>
</feature>
<reference evidence="8" key="1">
    <citation type="submission" date="2023-06" db="EMBL/GenBank/DDBJ databases">
        <title>Genome-scale phylogeny and comparative genomics of the fungal order Sordariales.</title>
        <authorList>
            <consortium name="Lawrence Berkeley National Laboratory"/>
            <person name="Hensen N."/>
            <person name="Bonometti L."/>
            <person name="Westerberg I."/>
            <person name="Brannstrom I.O."/>
            <person name="Guillou S."/>
            <person name="Cros-Aarteil S."/>
            <person name="Calhoun S."/>
            <person name="Haridas S."/>
            <person name="Kuo A."/>
            <person name="Mondo S."/>
            <person name="Pangilinan J."/>
            <person name="Riley R."/>
            <person name="Labutti K."/>
            <person name="Andreopoulos B."/>
            <person name="Lipzen A."/>
            <person name="Chen C."/>
            <person name="Yanf M."/>
            <person name="Daum C."/>
            <person name="Ng V."/>
            <person name="Clum A."/>
            <person name="Steindorff A."/>
            <person name="Ohm R."/>
            <person name="Martin F."/>
            <person name="Silar P."/>
            <person name="Natvig D."/>
            <person name="Lalanne C."/>
            <person name="Gautier V."/>
            <person name="Ament-Velasquez S.L."/>
            <person name="Kruys A."/>
            <person name="Hutchinson M.I."/>
            <person name="Powell A.J."/>
            <person name="Barry K."/>
            <person name="Miller A.N."/>
            <person name="Grigoriev I.V."/>
            <person name="Debuchy R."/>
            <person name="Gladieux P."/>
            <person name="Thoren M.H."/>
            <person name="Johannesson H."/>
        </authorList>
    </citation>
    <scope>NUCLEOTIDE SEQUENCE</scope>
    <source>
        <strain evidence="8">CBS 540.89</strain>
    </source>
</reference>
<evidence type="ECO:0000259" key="7">
    <source>
        <dbReference type="PROSITE" id="PS51194"/>
    </source>
</evidence>
<dbReference type="Pfam" id="PF00176">
    <property type="entry name" value="SNF2-rel_dom"/>
    <property type="match status" value="1"/>
</dbReference>
<dbReference type="SUPFAM" id="SSF52540">
    <property type="entry name" value="P-loop containing nucleoside triphosphate hydrolases"/>
    <property type="match status" value="2"/>
</dbReference>
<feature type="region of interest" description="Disordered" evidence="5">
    <location>
        <begin position="579"/>
        <end position="671"/>
    </location>
</feature>
<dbReference type="PANTHER" id="PTHR45626:SF17">
    <property type="entry name" value="HELICASE-LIKE TRANSCRIPTION FACTOR"/>
    <property type="match status" value="1"/>
</dbReference>
<keyword evidence="9" id="KW-1185">Reference proteome</keyword>
<protein>
    <submittedName>
        <fullName evidence="8">P-loop containing nucleoside triphosphate hydrolase protein</fullName>
    </submittedName>
</protein>
<comment type="caution">
    <text evidence="8">The sequence shown here is derived from an EMBL/GenBank/DDBJ whole genome shotgun (WGS) entry which is preliminary data.</text>
</comment>
<proteinExistence type="predicted"/>
<dbReference type="GO" id="GO:0006281">
    <property type="term" value="P:DNA repair"/>
    <property type="evidence" value="ECO:0007669"/>
    <property type="project" value="TreeGrafter"/>
</dbReference>
<keyword evidence="1" id="KW-0547">Nucleotide-binding</keyword>
<dbReference type="PROSITE" id="PS51194">
    <property type="entry name" value="HELICASE_CTER"/>
    <property type="match status" value="1"/>
</dbReference>
<evidence type="ECO:0000256" key="5">
    <source>
        <dbReference type="SAM" id="MobiDB-lite"/>
    </source>
</evidence>
<dbReference type="PROSITE" id="PS51192">
    <property type="entry name" value="HELICASE_ATP_BIND_1"/>
    <property type="match status" value="1"/>
</dbReference>
<dbReference type="Gene3D" id="3.40.50.300">
    <property type="entry name" value="P-loop containing nucleotide triphosphate hydrolases"/>
    <property type="match status" value="1"/>
</dbReference>
<dbReference type="PANTHER" id="PTHR45626">
    <property type="entry name" value="TRANSCRIPTION TERMINATION FACTOR 2-RELATED"/>
    <property type="match status" value="1"/>
</dbReference>
<dbReference type="GO" id="GO:0005634">
    <property type="term" value="C:nucleus"/>
    <property type="evidence" value="ECO:0007669"/>
    <property type="project" value="TreeGrafter"/>
</dbReference>
<feature type="domain" description="Helicase C-terminal" evidence="7">
    <location>
        <begin position="701"/>
        <end position="851"/>
    </location>
</feature>
<dbReference type="InterPro" id="IPR027417">
    <property type="entry name" value="P-loop_NTPase"/>
</dbReference>
<dbReference type="Gene3D" id="3.40.50.10810">
    <property type="entry name" value="Tandem AAA-ATPase domain"/>
    <property type="match status" value="1"/>
</dbReference>
<dbReference type="SMART" id="SM00490">
    <property type="entry name" value="HELICc"/>
    <property type="match status" value="1"/>
</dbReference>
<dbReference type="InterPro" id="IPR038718">
    <property type="entry name" value="SNF2-like_sf"/>
</dbReference>
<dbReference type="GO" id="GO:0008094">
    <property type="term" value="F:ATP-dependent activity, acting on DNA"/>
    <property type="evidence" value="ECO:0007669"/>
    <property type="project" value="TreeGrafter"/>
</dbReference>
<feature type="compositionally biased region" description="Acidic residues" evidence="5">
    <location>
        <begin position="886"/>
        <end position="920"/>
    </location>
</feature>
<dbReference type="AlphaFoldDB" id="A0AA40AIF9"/>
<dbReference type="InterPro" id="IPR014001">
    <property type="entry name" value="Helicase_ATP-bd"/>
</dbReference>
<dbReference type="EMBL" id="JAUKTV010000014">
    <property type="protein sequence ID" value="KAK0716459.1"/>
    <property type="molecule type" value="Genomic_DNA"/>
</dbReference>
<feature type="compositionally biased region" description="Polar residues" evidence="5">
    <location>
        <begin position="1"/>
        <end position="32"/>
    </location>
</feature>
<evidence type="ECO:0000256" key="1">
    <source>
        <dbReference type="ARBA" id="ARBA00022741"/>
    </source>
</evidence>
<evidence type="ECO:0000313" key="9">
    <source>
        <dbReference type="Proteomes" id="UP001172159"/>
    </source>
</evidence>
<evidence type="ECO:0000259" key="6">
    <source>
        <dbReference type="PROSITE" id="PS51192"/>
    </source>
</evidence>
<evidence type="ECO:0000256" key="2">
    <source>
        <dbReference type="ARBA" id="ARBA00022801"/>
    </source>
</evidence>
<feature type="compositionally biased region" description="Basic and acidic residues" evidence="5">
    <location>
        <begin position="621"/>
        <end position="633"/>
    </location>
</feature>
<organism evidence="8 9">
    <name type="scientific">Apiosordaria backusii</name>
    <dbReference type="NCBI Taxonomy" id="314023"/>
    <lineage>
        <taxon>Eukaryota</taxon>
        <taxon>Fungi</taxon>
        <taxon>Dikarya</taxon>
        <taxon>Ascomycota</taxon>
        <taxon>Pezizomycotina</taxon>
        <taxon>Sordariomycetes</taxon>
        <taxon>Sordariomycetidae</taxon>
        <taxon>Sordariales</taxon>
        <taxon>Lasiosphaeriaceae</taxon>
        <taxon>Apiosordaria</taxon>
    </lineage>
</organism>
<feature type="compositionally biased region" description="Basic residues" evidence="5">
    <location>
        <begin position="637"/>
        <end position="665"/>
    </location>
</feature>
<evidence type="ECO:0000313" key="8">
    <source>
        <dbReference type="EMBL" id="KAK0716459.1"/>
    </source>
</evidence>
<dbReference type="InterPro" id="IPR000330">
    <property type="entry name" value="SNF2_N"/>
</dbReference>
<dbReference type="InterPro" id="IPR001650">
    <property type="entry name" value="Helicase_C-like"/>
</dbReference>
<sequence>MASENESPTPMNEPATGTTGQGSATPGNSVTEATEAGVRDSVSVHTLSTFALAVDPGASEYWKEQYSGHCHGSQPDLKRKASEEPCEVRAGKRQQVIPSSQFLDRSQVVSASTSGQQGMNEFDPITVQIKIEEGVPTDQSTLVTTRTKVQQQIHEALETIANRLDRTNHQAVQDYDNLRQATQSFGTDKCKAVDGKWKLPGFKTTLYNHQLLGVRWMCAREFHPHGPHGGILADQMGLGKTIQLLACMAQNPPDRKAKASKTLIIAPEKLLTQWLREIQDHCEPKGMRVMVYKRAGTAADHQVNDHNVIITNYAQIQRQAPQKSILAEIEELRESQDPSWKELVRDTSKACRYLPGKHRWVLTGTPMTNMTDEIFPYLDFLGTKFSQFSTYYEAMGNIENDQEQMEQLQAILSDLTLRRCVDAELMGAPILQIPRAHPVEVVRVELSPFEREVYDQKKRDLKKLTDRTQQYREARQTSDVSRGAMRRAFDHLRFFSSHPALVERTWYEAQEKQALADASKLLVDDEVKCKCFCKHCKRCGHLFCGSCFNNQLRLARKRGDAPCCPCCGGPVDRLKSGAKNCPSHQMDDLPSIGRSRPWRNPGDDDNGMQPRFSARQTNIEDESKQSDKEDKGNSKKSGSRKKGKSDKGTKSGKPKGHQSKIKKQKQPTVTVQHTRKNTAKFLKSADKTPWKPIPHSAKTKATIDLVNKWQSEAPNDKIIIFVQWISMLSILGRMLYQNGHRFVYLWGEMEANEQDKAITNFKTVPEIKIMLISVTCGAHGLNLTVANRAIVYDHWWHICLERQAFARVHRIGQTKEVHTAKIVAAGSVDEEILKRQDTKQKRIADVMDGMGQTEKLPISEVCELLGMGDILDFVVEDDADMEGDEEYIEGNDMDDDDTDSESGDSSDSSSDEDDSDDDSDDRSSGGSGSGGESDDEDGGEHSGSESD</sequence>
<accession>A0AA40AIF9</accession>
<gene>
    <name evidence="8" type="ORF">B0T21DRAFT_386784</name>
</gene>
<feature type="region of interest" description="Disordered" evidence="5">
    <location>
        <begin position="1"/>
        <end position="39"/>
    </location>
</feature>
<dbReference type="InterPro" id="IPR049730">
    <property type="entry name" value="SNF2/RAD54-like_C"/>
</dbReference>
<dbReference type="CDD" id="cd18793">
    <property type="entry name" value="SF2_C_SNF"/>
    <property type="match status" value="1"/>
</dbReference>
<name>A0AA40AIF9_9PEZI</name>
<evidence type="ECO:0000256" key="4">
    <source>
        <dbReference type="ARBA" id="ARBA00022840"/>
    </source>
</evidence>
<feature type="region of interest" description="Disordered" evidence="5">
    <location>
        <begin position="886"/>
        <end position="947"/>
    </location>
</feature>
<dbReference type="CDD" id="cd18008">
    <property type="entry name" value="DEXDc_SHPRH-like"/>
    <property type="match status" value="1"/>
</dbReference>
<dbReference type="GO" id="GO:0004386">
    <property type="term" value="F:helicase activity"/>
    <property type="evidence" value="ECO:0007669"/>
    <property type="project" value="UniProtKB-KW"/>
</dbReference>
<keyword evidence="3" id="KW-0347">Helicase</keyword>
<keyword evidence="2 8" id="KW-0378">Hydrolase</keyword>
<keyword evidence="4" id="KW-0067">ATP-binding</keyword>
<dbReference type="GO" id="GO:0005524">
    <property type="term" value="F:ATP binding"/>
    <property type="evidence" value="ECO:0007669"/>
    <property type="project" value="UniProtKB-KW"/>
</dbReference>
<dbReference type="Pfam" id="PF00271">
    <property type="entry name" value="Helicase_C"/>
    <property type="match status" value="1"/>
</dbReference>
<dbReference type="GO" id="GO:0016787">
    <property type="term" value="F:hydrolase activity"/>
    <property type="evidence" value="ECO:0007669"/>
    <property type="project" value="UniProtKB-KW"/>
</dbReference>